<feature type="domain" description="DUF6589" evidence="1">
    <location>
        <begin position="1"/>
        <end position="327"/>
    </location>
</feature>
<dbReference type="AlphaFoldDB" id="A0AAD4G9H4"/>
<dbReference type="InterPro" id="IPR046496">
    <property type="entry name" value="DUF6589"/>
</dbReference>
<dbReference type="EMBL" id="WHUW01000063">
    <property type="protein sequence ID" value="KAF8430434.1"/>
    <property type="molecule type" value="Genomic_DNA"/>
</dbReference>
<accession>A0AAD4G9H4</accession>
<dbReference type="Pfam" id="PF20231">
    <property type="entry name" value="DUF6589"/>
    <property type="match status" value="1"/>
</dbReference>
<evidence type="ECO:0000259" key="1">
    <source>
        <dbReference type="Pfam" id="PF20231"/>
    </source>
</evidence>
<protein>
    <recommendedName>
        <fullName evidence="1">DUF6589 domain-containing protein</fullName>
    </recommendedName>
</protein>
<organism evidence="2 3">
    <name type="scientific">Boletus edulis BED1</name>
    <dbReference type="NCBI Taxonomy" id="1328754"/>
    <lineage>
        <taxon>Eukaryota</taxon>
        <taxon>Fungi</taxon>
        <taxon>Dikarya</taxon>
        <taxon>Basidiomycota</taxon>
        <taxon>Agaricomycotina</taxon>
        <taxon>Agaricomycetes</taxon>
        <taxon>Agaricomycetidae</taxon>
        <taxon>Boletales</taxon>
        <taxon>Boletineae</taxon>
        <taxon>Boletaceae</taxon>
        <taxon>Boletoideae</taxon>
        <taxon>Boletus</taxon>
    </lineage>
</organism>
<evidence type="ECO:0000313" key="2">
    <source>
        <dbReference type="EMBL" id="KAF8430434.1"/>
    </source>
</evidence>
<gene>
    <name evidence="2" type="ORF">L210DRAFT_3651858</name>
</gene>
<evidence type="ECO:0000313" key="3">
    <source>
        <dbReference type="Proteomes" id="UP001194468"/>
    </source>
</evidence>
<comment type="caution">
    <text evidence="2">The sequence shown here is derived from an EMBL/GenBank/DDBJ whole genome shotgun (WGS) entry which is preliminary data.</text>
</comment>
<name>A0AAD4G9H4_BOLED</name>
<proteinExistence type="predicted"/>
<reference evidence="2" key="2">
    <citation type="journal article" date="2020" name="Nat. Commun.">
        <title>Large-scale genome sequencing of mycorrhizal fungi provides insights into the early evolution of symbiotic traits.</title>
        <authorList>
            <person name="Miyauchi S."/>
            <person name="Kiss E."/>
            <person name="Kuo A."/>
            <person name="Drula E."/>
            <person name="Kohler A."/>
            <person name="Sanchez-Garcia M."/>
            <person name="Morin E."/>
            <person name="Andreopoulos B."/>
            <person name="Barry K.W."/>
            <person name="Bonito G."/>
            <person name="Buee M."/>
            <person name="Carver A."/>
            <person name="Chen C."/>
            <person name="Cichocki N."/>
            <person name="Clum A."/>
            <person name="Culley D."/>
            <person name="Crous P.W."/>
            <person name="Fauchery L."/>
            <person name="Girlanda M."/>
            <person name="Hayes R.D."/>
            <person name="Keri Z."/>
            <person name="LaButti K."/>
            <person name="Lipzen A."/>
            <person name="Lombard V."/>
            <person name="Magnuson J."/>
            <person name="Maillard F."/>
            <person name="Murat C."/>
            <person name="Nolan M."/>
            <person name="Ohm R.A."/>
            <person name="Pangilinan J."/>
            <person name="Pereira M.F."/>
            <person name="Perotto S."/>
            <person name="Peter M."/>
            <person name="Pfister S."/>
            <person name="Riley R."/>
            <person name="Sitrit Y."/>
            <person name="Stielow J.B."/>
            <person name="Szollosi G."/>
            <person name="Zifcakova L."/>
            <person name="Stursova M."/>
            <person name="Spatafora J.W."/>
            <person name="Tedersoo L."/>
            <person name="Vaario L.M."/>
            <person name="Yamada A."/>
            <person name="Yan M."/>
            <person name="Wang P."/>
            <person name="Xu J."/>
            <person name="Bruns T."/>
            <person name="Baldrian P."/>
            <person name="Vilgalys R."/>
            <person name="Dunand C."/>
            <person name="Henrissat B."/>
            <person name="Grigoriev I.V."/>
            <person name="Hibbett D."/>
            <person name="Nagy L.G."/>
            <person name="Martin F.M."/>
        </authorList>
    </citation>
    <scope>NUCLEOTIDE SEQUENCE</scope>
    <source>
        <strain evidence="2">BED1</strain>
    </source>
</reference>
<dbReference type="Proteomes" id="UP001194468">
    <property type="component" value="Unassembled WGS sequence"/>
</dbReference>
<keyword evidence="3" id="KW-1185">Reference proteome</keyword>
<reference evidence="2" key="1">
    <citation type="submission" date="2019-10" db="EMBL/GenBank/DDBJ databases">
        <authorList>
            <consortium name="DOE Joint Genome Institute"/>
            <person name="Kuo A."/>
            <person name="Miyauchi S."/>
            <person name="Kiss E."/>
            <person name="Drula E."/>
            <person name="Kohler A."/>
            <person name="Sanchez-Garcia M."/>
            <person name="Andreopoulos B."/>
            <person name="Barry K.W."/>
            <person name="Bonito G."/>
            <person name="Buee M."/>
            <person name="Carver A."/>
            <person name="Chen C."/>
            <person name="Cichocki N."/>
            <person name="Clum A."/>
            <person name="Culley D."/>
            <person name="Crous P.W."/>
            <person name="Fauchery L."/>
            <person name="Girlanda M."/>
            <person name="Hayes R."/>
            <person name="Keri Z."/>
            <person name="LaButti K."/>
            <person name="Lipzen A."/>
            <person name="Lombard V."/>
            <person name="Magnuson J."/>
            <person name="Maillard F."/>
            <person name="Morin E."/>
            <person name="Murat C."/>
            <person name="Nolan M."/>
            <person name="Ohm R."/>
            <person name="Pangilinan J."/>
            <person name="Pereira M."/>
            <person name="Perotto S."/>
            <person name="Peter M."/>
            <person name="Riley R."/>
            <person name="Sitrit Y."/>
            <person name="Stielow B."/>
            <person name="Szollosi G."/>
            <person name="Zifcakova L."/>
            <person name="Stursova M."/>
            <person name="Spatafora J.W."/>
            <person name="Tedersoo L."/>
            <person name="Vaario L.-M."/>
            <person name="Yamada A."/>
            <person name="Yan M."/>
            <person name="Wang P."/>
            <person name="Xu J."/>
            <person name="Bruns T."/>
            <person name="Baldrian P."/>
            <person name="Vilgalys R."/>
            <person name="Henrissat B."/>
            <person name="Grigoriev I.V."/>
            <person name="Hibbett D."/>
            <person name="Nagy L.G."/>
            <person name="Martin F.M."/>
        </authorList>
    </citation>
    <scope>NUCLEOTIDE SEQUENCE</scope>
    <source>
        <strain evidence="2">BED1</strain>
    </source>
</reference>
<sequence length="327" mass="37395">MNINNSTVSGNICTVVELLKQGGIHKAAQIPPGDENEDETIDWDSPDISNYVILVHGDLGTGERLHATQLRRSIKSTPWHHFQHVIFIPGLFHLKMACADVIWRCFILPKAAHEDESCLMYDVAVLCLHETFTFTSKPGFHRMHQLINHAGVCQRLDCWQTYIRGKFQGVESLDDFASTKPTLDKLQSMANEIAQEFVATQQIQRMQRKPEESCNVQFENALLLNKYFLMYEELSYTMNSGDIGWVETCIVNWIPILKATGKHKYATHMQNFLLNVHFVYPSGLKWAVCYHLLVNPMGQPMKWRGVDWCIELNNLFTKVKNGGKGPN</sequence>